<name>A0AAE9Z779_9GAMM</name>
<sequence>MYDDAGEVIREALRFMDSHEKWLSDIKLSRLREQLLPALNQLNTGDGIKLSSEESLNMSPVFRPVYYVYIYRQI</sequence>
<organism evidence="1 2">
    <name type="scientific">Thalassomonas viridans</name>
    <dbReference type="NCBI Taxonomy" id="137584"/>
    <lineage>
        <taxon>Bacteria</taxon>
        <taxon>Pseudomonadati</taxon>
        <taxon>Pseudomonadota</taxon>
        <taxon>Gammaproteobacteria</taxon>
        <taxon>Alteromonadales</taxon>
        <taxon>Colwelliaceae</taxon>
        <taxon>Thalassomonas</taxon>
    </lineage>
</organism>
<dbReference type="Gene3D" id="6.10.10.120">
    <property type="entry name" value="Antitoxin ParD1-like"/>
    <property type="match status" value="1"/>
</dbReference>
<dbReference type="InterPro" id="IPR038296">
    <property type="entry name" value="ParD_sf"/>
</dbReference>
<evidence type="ECO:0000313" key="2">
    <source>
        <dbReference type="Proteomes" id="UP000032352"/>
    </source>
</evidence>
<accession>A0AAE9Z779</accession>
<protein>
    <submittedName>
        <fullName evidence="1">Uncharacterized protein</fullName>
    </submittedName>
</protein>
<dbReference type="EMBL" id="CP059733">
    <property type="protein sequence ID" value="WDE08061.1"/>
    <property type="molecule type" value="Genomic_DNA"/>
</dbReference>
<reference evidence="1 2" key="2">
    <citation type="journal article" date="2022" name="Mar. Drugs">
        <title>Bioassay-Guided Fractionation Leads to the Detection of Cholic Acid Generated by the Rare Thalassomonas sp.</title>
        <authorList>
            <person name="Pheiffer F."/>
            <person name="Schneider Y.K."/>
            <person name="Hansen E.H."/>
            <person name="Andersen J.H."/>
            <person name="Isaksson J."/>
            <person name="Busche T."/>
            <person name="R C."/>
            <person name="Kalinowski J."/>
            <person name="Zyl L.V."/>
            <person name="Trindade M."/>
        </authorList>
    </citation>
    <scope>NUCLEOTIDE SEQUENCE [LARGE SCALE GENOMIC DNA]</scope>
    <source>
        <strain evidence="1 2">XOM25</strain>
    </source>
</reference>
<dbReference type="KEGG" id="tvd:SG34_014870"/>
<proteinExistence type="predicted"/>
<dbReference type="Proteomes" id="UP000032352">
    <property type="component" value="Chromosome"/>
</dbReference>
<reference evidence="1 2" key="1">
    <citation type="journal article" date="2015" name="Genome Announc.">
        <title>Draft Genome Sequences of Marine Isolates of Thalassomonas viridans and Thalassomonas actiniarum.</title>
        <authorList>
            <person name="Olonade I."/>
            <person name="van Zyl L.J."/>
            <person name="Trindade M."/>
        </authorList>
    </citation>
    <scope>NUCLEOTIDE SEQUENCE [LARGE SCALE GENOMIC DNA]</scope>
    <source>
        <strain evidence="1 2">XOM25</strain>
    </source>
</reference>
<dbReference type="AlphaFoldDB" id="A0AAE9Z779"/>
<keyword evidence="2" id="KW-1185">Reference proteome</keyword>
<gene>
    <name evidence="1" type="ORF">SG34_014870</name>
</gene>
<dbReference type="RefSeq" id="WP_044840131.1">
    <property type="nucleotide sequence ID" value="NZ_CP059733.1"/>
</dbReference>
<evidence type="ECO:0000313" key="1">
    <source>
        <dbReference type="EMBL" id="WDE08061.1"/>
    </source>
</evidence>